<dbReference type="Pfam" id="PF19268">
    <property type="entry name" value="CIS_TMP"/>
    <property type="match status" value="1"/>
</dbReference>
<reference evidence="2" key="1">
    <citation type="submission" date="2016-11" db="EMBL/GenBank/DDBJ databases">
        <authorList>
            <person name="Varghese N."/>
            <person name="Submissions S."/>
        </authorList>
    </citation>
    <scope>NUCLEOTIDE SEQUENCE [LARGE SCALE GENOMIC DNA]</scope>
    <source>
        <strain evidence="2">DSM 17659</strain>
    </source>
</reference>
<dbReference type="InterPro" id="IPR045538">
    <property type="entry name" value="CIS_TMP"/>
</dbReference>
<dbReference type="AlphaFoldDB" id="A0A1M5Q4N1"/>
<proteinExistence type="predicted"/>
<evidence type="ECO:0000313" key="1">
    <source>
        <dbReference type="EMBL" id="SHH08463.1"/>
    </source>
</evidence>
<accession>A0A1M5Q4N1</accession>
<evidence type="ECO:0000313" key="2">
    <source>
        <dbReference type="Proteomes" id="UP000184020"/>
    </source>
</evidence>
<protein>
    <submittedName>
        <fullName evidence="1">Uncharacterized protein</fullName>
    </submittedName>
</protein>
<name>A0A1M5Q4N1_9FLAO</name>
<gene>
    <name evidence="1" type="ORF">SAMN05444372_11462</name>
</gene>
<organism evidence="1 2">
    <name type="scientific">Flavobacterium micromati</name>
    <dbReference type="NCBI Taxonomy" id="229205"/>
    <lineage>
        <taxon>Bacteria</taxon>
        <taxon>Pseudomonadati</taxon>
        <taxon>Bacteroidota</taxon>
        <taxon>Flavobacteriia</taxon>
        <taxon>Flavobacteriales</taxon>
        <taxon>Flavobacteriaceae</taxon>
        <taxon>Flavobacterium</taxon>
    </lineage>
</organism>
<dbReference type="Proteomes" id="UP000184020">
    <property type="component" value="Unassembled WGS sequence"/>
</dbReference>
<sequence length="453" mass="53216">MMKNIIQQIDEEISKKTLDDNDYKLVTNKEKGIKEFFHFLETGAAAWWNIDKTAFISDDVAAFQEILKHKDFTSQLINALKKPVVRSRFIKQFNDDQILLIINKGLLHKSSNKDNNAIIARIEKTKKSINDTKLTLNQRFLFWEIIILTLLDSNENVAKQKLFHLLNDAITFDKKYNPFLLTKEINIQLEKKSVLEALSTFTDEILNIEKKIEETISNQSWIEGEQEDFVNKFSNSDLSSADRNILEDKYDETDLQNKKANLEQDERKNLLDSKQVNDTVLNDLEYDQIFDHYIDNAGLILIHPFLKHLFDNCHLFDKSNEIRNPEVAAHLLHYVATGREQDYEHTMVFEKFLCNIPINQPIDRNILLPEKYKTEAREMLRSVLINWDKMKNSSVELLQNEFLQRPGKITLKDGESPKIIIERKTQDILLDNLSWNISIVKIAWKKRIIYTDW</sequence>
<dbReference type="EMBL" id="FQWF01000014">
    <property type="protein sequence ID" value="SHH08463.1"/>
    <property type="molecule type" value="Genomic_DNA"/>
</dbReference>
<dbReference type="STRING" id="229205.SAMN05444372_11462"/>
<keyword evidence="2" id="KW-1185">Reference proteome</keyword>